<feature type="compositionally biased region" description="Low complexity" evidence="1">
    <location>
        <begin position="329"/>
        <end position="340"/>
    </location>
</feature>
<feature type="region of interest" description="Disordered" evidence="1">
    <location>
        <begin position="284"/>
        <end position="401"/>
    </location>
</feature>
<dbReference type="Proteomes" id="UP000663877">
    <property type="component" value="Unassembled WGS sequence"/>
</dbReference>
<organism evidence="3 4">
    <name type="scientific">Adineta steineri</name>
    <dbReference type="NCBI Taxonomy" id="433720"/>
    <lineage>
        <taxon>Eukaryota</taxon>
        <taxon>Metazoa</taxon>
        <taxon>Spiralia</taxon>
        <taxon>Gnathifera</taxon>
        <taxon>Rotifera</taxon>
        <taxon>Eurotatoria</taxon>
        <taxon>Bdelloidea</taxon>
        <taxon>Adinetida</taxon>
        <taxon>Adinetidae</taxon>
        <taxon>Adineta</taxon>
    </lineage>
</organism>
<keyword evidence="4" id="KW-1185">Reference proteome</keyword>
<dbReference type="EMBL" id="CAJNOI010000161">
    <property type="protein sequence ID" value="CAF1144042.1"/>
    <property type="molecule type" value="Genomic_DNA"/>
</dbReference>
<dbReference type="Proteomes" id="UP000663832">
    <property type="component" value="Unassembled WGS sequence"/>
</dbReference>
<comment type="caution">
    <text evidence="3">The sequence shown here is derived from an EMBL/GenBank/DDBJ whole genome shotgun (WGS) entry which is preliminary data.</text>
</comment>
<dbReference type="AlphaFoldDB" id="A0A815SZH6"/>
<accession>A0A815SZH6</accession>
<feature type="region of interest" description="Disordered" evidence="1">
    <location>
        <begin position="114"/>
        <end position="175"/>
    </location>
</feature>
<dbReference type="OrthoDB" id="10026083at2759"/>
<dbReference type="EMBL" id="CAJNOM010000550">
    <property type="protein sequence ID" value="CAF1496476.1"/>
    <property type="molecule type" value="Genomic_DNA"/>
</dbReference>
<name>A0A815SZH6_9BILA</name>
<sequence>MASSKEHSYSIMPSPAGRLHMNNGNLSADIHQQGIYTSDYRTKYVTNAVSPMLALPTTTFTTTTTTTTANDSQHNNIQYQKIENIDLSKKVFIDRQIKKAKSLSGLIKGTVLSRHAPLHPSPNTDSTTSNGSTNNLHDNLPTSTVTNNEEDSTTTHQQHEQNNETRRPRVSFSQFHKVQYFEDNTRQHRHRYRSARKASAVIGNNHISPVSTQHSELSNPSYRPLSRQQLFGQETTIKKQQLTASPRGYSSRTTHLPDIINETPIHEKYVLQREKPLLEIPEPAAEIPINSGPDGSRESSRAGTIRPSVMQSYTDQNYKQETNDRGLKTSLSNSSTTSLLGNRQRLPLHTLSLRQQFTSPTTRAKTTNVSNNHQTLTSSRRSESLKYSSTNLHSNDDNSNEINDTELLSAFGHRPMTGISSSKHLKRNYIIHFDSKNSSNEYSTTNDSTTPARFHNVLKFVRSPYLTSILNPNHDSNLQTTMNNANGTIRSAHINNDHGSSEFHSISNTIVV</sequence>
<reference evidence="3" key="1">
    <citation type="submission" date="2021-02" db="EMBL/GenBank/DDBJ databases">
        <authorList>
            <person name="Nowell W R."/>
        </authorList>
    </citation>
    <scope>NUCLEOTIDE SEQUENCE</scope>
</reference>
<evidence type="ECO:0000313" key="2">
    <source>
        <dbReference type="EMBL" id="CAF1144042.1"/>
    </source>
</evidence>
<evidence type="ECO:0000313" key="4">
    <source>
        <dbReference type="Proteomes" id="UP000663832"/>
    </source>
</evidence>
<evidence type="ECO:0000256" key="1">
    <source>
        <dbReference type="SAM" id="MobiDB-lite"/>
    </source>
</evidence>
<protein>
    <submittedName>
        <fullName evidence="3">Uncharacterized protein</fullName>
    </submittedName>
</protein>
<evidence type="ECO:0000313" key="3">
    <source>
        <dbReference type="EMBL" id="CAF1496476.1"/>
    </source>
</evidence>
<feature type="compositionally biased region" description="Basic and acidic residues" evidence="1">
    <location>
        <begin position="157"/>
        <end position="167"/>
    </location>
</feature>
<gene>
    <name evidence="2" type="ORF">BJG266_LOCUS23711</name>
    <name evidence="3" type="ORF">QVE165_LOCUS43213</name>
</gene>
<feature type="compositionally biased region" description="Polar residues" evidence="1">
    <location>
        <begin position="136"/>
        <end position="147"/>
    </location>
</feature>
<feature type="compositionally biased region" description="Polar residues" evidence="1">
    <location>
        <begin position="352"/>
        <end position="377"/>
    </location>
</feature>
<feature type="compositionally biased region" description="Low complexity" evidence="1">
    <location>
        <begin position="121"/>
        <end position="135"/>
    </location>
</feature>
<feature type="compositionally biased region" description="Polar residues" evidence="1">
    <location>
        <begin position="309"/>
        <end position="320"/>
    </location>
</feature>
<proteinExistence type="predicted"/>